<dbReference type="SUPFAM" id="SSF46767">
    <property type="entry name" value="Methylated DNA-protein cysteine methyltransferase, C-terminal domain"/>
    <property type="match status" value="1"/>
</dbReference>
<evidence type="ECO:0000259" key="11">
    <source>
        <dbReference type="Pfam" id="PF02870"/>
    </source>
</evidence>
<evidence type="ECO:0000313" key="13">
    <source>
        <dbReference type="Proteomes" id="UP000542813"/>
    </source>
</evidence>
<dbReference type="PANTHER" id="PTHR10815">
    <property type="entry name" value="METHYLATED-DNA--PROTEIN-CYSTEINE METHYLTRANSFERASE"/>
    <property type="match status" value="1"/>
</dbReference>
<dbReference type="EC" id="2.1.1.63" evidence="9"/>
<comment type="similarity">
    <text evidence="2 9">Belongs to the MGMT family.</text>
</comment>
<dbReference type="AlphaFoldDB" id="A0A7W9LKW2"/>
<dbReference type="InterPro" id="IPR036631">
    <property type="entry name" value="MGMT_N_sf"/>
</dbReference>
<evidence type="ECO:0000256" key="9">
    <source>
        <dbReference type="HAMAP-Rule" id="MF_00772"/>
    </source>
</evidence>
<evidence type="ECO:0000256" key="2">
    <source>
        <dbReference type="ARBA" id="ARBA00008711"/>
    </source>
</evidence>
<comment type="function">
    <text evidence="9">Involved in the cellular defense against the biological effects of O6-methylguanine (O6-MeG) and O4-methylthymine (O4-MeT) in DNA. Repairs the methylated nucleobase in DNA by stoichiometrically transferring the methyl group to a cysteine residue in the enzyme. This is a suicide reaction: the enzyme is irreversibly inactivated.</text>
</comment>
<comment type="caution">
    <text evidence="12">The sequence shown here is derived from an EMBL/GenBank/DDBJ whole genome shotgun (WGS) entry which is preliminary data.</text>
</comment>
<organism evidence="12 13">
    <name type="scientific">Jiangella mangrovi</name>
    <dbReference type="NCBI Taxonomy" id="1524084"/>
    <lineage>
        <taxon>Bacteria</taxon>
        <taxon>Bacillati</taxon>
        <taxon>Actinomycetota</taxon>
        <taxon>Actinomycetes</taxon>
        <taxon>Jiangellales</taxon>
        <taxon>Jiangellaceae</taxon>
        <taxon>Jiangella</taxon>
    </lineage>
</organism>
<feature type="active site" description="Nucleophile; methyl group acceptor" evidence="9">
    <location>
        <position position="175"/>
    </location>
</feature>
<name>A0A7W9LKW2_9ACTN</name>
<comment type="subcellular location">
    <subcellularLocation>
        <location evidence="9">Cytoplasm</location>
    </subcellularLocation>
</comment>
<evidence type="ECO:0000313" key="12">
    <source>
        <dbReference type="EMBL" id="MBB5787499.1"/>
    </source>
</evidence>
<dbReference type="NCBIfam" id="TIGR00589">
    <property type="entry name" value="ogt"/>
    <property type="match status" value="1"/>
</dbReference>
<evidence type="ECO:0000256" key="4">
    <source>
        <dbReference type="ARBA" id="ARBA00022603"/>
    </source>
</evidence>
<dbReference type="Gene3D" id="1.10.10.10">
    <property type="entry name" value="Winged helix-like DNA-binding domain superfamily/Winged helix DNA-binding domain"/>
    <property type="match status" value="1"/>
</dbReference>
<comment type="catalytic activity">
    <reaction evidence="8 9">
        <text>a 6-O-methyl-2'-deoxyguanosine in DNA + L-cysteinyl-[protein] = S-methyl-L-cysteinyl-[protein] + a 2'-deoxyguanosine in DNA</text>
        <dbReference type="Rhea" id="RHEA:24000"/>
        <dbReference type="Rhea" id="RHEA-COMP:10131"/>
        <dbReference type="Rhea" id="RHEA-COMP:10132"/>
        <dbReference type="Rhea" id="RHEA-COMP:11367"/>
        <dbReference type="Rhea" id="RHEA-COMP:11368"/>
        <dbReference type="ChEBI" id="CHEBI:29950"/>
        <dbReference type="ChEBI" id="CHEBI:82612"/>
        <dbReference type="ChEBI" id="CHEBI:85445"/>
        <dbReference type="ChEBI" id="CHEBI:85448"/>
        <dbReference type="EC" id="2.1.1.63"/>
    </reaction>
</comment>
<dbReference type="Pfam" id="PF01035">
    <property type="entry name" value="DNA_binding_1"/>
    <property type="match status" value="1"/>
</dbReference>
<dbReference type="InterPro" id="IPR001497">
    <property type="entry name" value="MethylDNA_cys_MeTrfase_AS"/>
</dbReference>
<gene>
    <name evidence="12" type="ORF">HD601_002074</name>
</gene>
<dbReference type="Proteomes" id="UP000542813">
    <property type="component" value="Unassembled WGS sequence"/>
</dbReference>
<dbReference type="Gene3D" id="3.30.160.70">
    <property type="entry name" value="Methylated DNA-protein cysteine methyltransferase domain"/>
    <property type="match status" value="1"/>
</dbReference>
<dbReference type="CDD" id="cd06445">
    <property type="entry name" value="ATase"/>
    <property type="match status" value="1"/>
</dbReference>
<dbReference type="InterPro" id="IPR014048">
    <property type="entry name" value="MethylDNA_cys_MeTrfase_DNA-bd"/>
</dbReference>
<evidence type="ECO:0000256" key="3">
    <source>
        <dbReference type="ARBA" id="ARBA00022490"/>
    </source>
</evidence>
<accession>A0A7W9LKW2</accession>
<evidence type="ECO:0000256" key="6">
    <source>
        <dbReference type="ARBA" id="ARBA00022763"/>
    </source>
</evidence>
<comment type="catalytic activity">
    <reaction evidence="1 9">
        <text>a 4-O-methyl-thymidine in DNA + L-cysteinyl-[protein] = a thymidine in DNA + S-methyl-L-cysteinyl-[protein]</text>
        <dbReference type="Rhea" id="RHEA:53428"/>
        <dbReference type="Rhea" id="RHEA-COMP:10131"/>
        <dbReference type="Rhea" id="RHEA-COMP:10132"/>
        <dbReference type="Rhea" id="RHEA-COMP:13555"/>
        <dbReference type="Rhea" id="RHEA-COMP:13556"/>
        <dbReference type="ChEBI" id="CHEBI:29950"/>
        <dbReference type="ChEBI" id="CHEBI:82612"/>
        <dbReference type="ChEBI" id="CHEBI:137386"/>
        <dbReference type="ChEBI" id="CHEBI:137387"/>
        <dbReference type="EC" id="2.1.1.63"/>
    </reaction>
</comment>
<keyword evidence="7 9" id="KW-0234">DNA repair</keyword>
<evidence type="ECO:0000256" key="8">
    <source>
        <dbReference type="ARBA" id="ARBA00049348"/>
    </source>
</evidence>
<dbReference type="PROSITE" id="PS00374">
    <property type="entry name" value="MGMT"/>
    <property type="match status" value="1"/>
</dbReference>
<keyword evidence="3 9" id="KW-0963">Cytoplasm</keyword>
<keyword evidence="5 9" id="KW-0808">Transferase</keyword>
<feature type="domain" description="Methylguanine DNA methyltransferase ribonuclease-like" evidence="11">
    <location>
        <begin position="43"/>
        <end position="119"/>
    </location>
</feature>
<dbReference type="PANTHER" id="PTHR10815:SF5">
    <property type="entry name" value="METHYLATED-DNA--PROTEIN-CYSTEINE METHYLTRANSFERASE"/>
    <property type="match status" value="1"/>
</dbReference>
<dbReference type="GO" id="GO:0006307">
    <property type="term" value="P:DNA alkylation repair"/>
    <property type="evidence" value="ECO:0007669"/>
    <property type="project" value="UniProtKB-UniRule"/>
</dbReference>
<dbReference type="HAMAP" id="MF_00772">
    <property type="entry name" value="OGT"/>
    <property type="match status" value="1"/>
</dbReference>
<sequence>MNPSTGDDQLIDLLKAPVDAETLNGLHARLEREAEEAALLDVAYTTVGSPVGELLLAATPRGLIRVAYASEDHEKVLDTLARKVSHRILRTPRRLDRVARELDEYFDKRRRAFDLDLDLSLSHGFRQLVQQHLPEIGYGQTRSYRQVAELVGNPNAVRAVGTACATNPLPVVVPCHRVLRTDGTLGGYIGGLEAKTALLELEAA</sequence>
<evidence type="ECO:0000259" key="10">
    <source>
        <dbReference type="Pfam" id="PF01035"/>
    </source>
</evidence>
<dbReference type="InterPro" id="IPR008332">
    <property type="entry name" value="MethylG_MeTrfase_N"/>
</dbReference>
<dbReference type="GO" id="GO:0032259">
    <property type="term" value="P:methylation"/>
    <property type="evidence" value="ECO:0007669"/>
    <property type="project" value="UniProtKB-KW"/>
</dbReference>
<evidence type="ECO:0000256" key="5">
    <source>
        <dbReference type="ARBA" id="ARBA00022679"/>
    </source>
</evidence>
<keyword evidence="4 9" id="KW-0489">Methyltransferase</keyword>
<dbReference type="GO" id="GO:0003908">
    <property type="term" value="F:methylated-DNA-[protein]-cysteine S-methyltransferase activity"/>
    <property type="evidence" value="ECO:0007669"/>
    <property type="project" value="UniProtKB-UniRule"/>
</dbReference>
<keyword evidence="6 9" id="KW-0227">DNA damage</keyword>
<dbReference type="InterPro" id="IPR036388">
    <property type="entry name" value="WH-like_DNA-bd_sf"/>
</dbReference>
<evidence type="ECO:0000256" key="7">
    <source>
        <dbReference type="ARBA" id="ARBA00023204"/>
    </source>
</evidence>
<dbReference type="SUPFAM" id="SSF53155">
    <property type="entry name" value="Methylated DNA-protein cysteine methyltransferase domain"/>
    <property type="match status" value="1"/>
</dbReference>
<dbReference type="FunFam" id="1.10.10.10:FF:000214">
    <property type="entry name" value="Methylated-DNA--protein-cysteine methyltransferase"/>
    <property type="match status" value="1"/>
</dbReference>
<protein>
    <recommendedName>
        <fullName evidence="9">Methylated-DNA--protein-cysteine methyltransferase</fullName>
        <ecNumber evidence="9">2.1.1.63</ecNumber>
    </recommendedName>
    <alternativeName>
        <fullName evidence="9">6-O-methylguanine-DNA methyltransferase</fullName>
        <shortName evidence="9">MGMT</shortName>
    </alternativeName>
    <alternativeName>
        <fullName evidence="9">O-6-methylguanine-DNA-alkyltransferase</fullName>
    </alternativeName>
</protein>
<dbReference type="Pfam" id="PF02870">
    <property type="entry name" value="Methyltransf_1N"/>
    <property type="match status" value="1"/>
</dbReference>
<proteinExistence type="inferred from homology"/>
<dbReference type="RefSeq" id="WP_184821578.1">
    <property type="nucleotide sequence ID" value="NZ_JACHMM010000001.1"/>
</dbReference>
<dbReference type="InterPro" id="IPR023546">
    <property type="entry name" value="MGMT"/>
</dbReference>
<feature type="domain" description="Methylated-DNA-[protein]-cysteine S-methyltransferase DNA binding" evidence="10">
    <location>
        <begin position="125"/>
        <end position="203"/>
    </location>
</feature>
<comment type="miscellaneous">
    <text evidence="9">This enzyme catalyzes only one turnover and therefore is not strictly catalytic. According to one definition, an enzyme is a biocatalyst that acts repeatedly and over many reaction cycles.</text>
</comment>
<keyword evidence="13" id="KW-1185">Reference proteome</keyword>
<dbReference type="GO" id="GO:0005737">
    <property type="term" value="C:cytoplasm"/>
    <property type="evidence" value="ECO:0007669"/>
    <property type="project" value="UniProtKB-SubCell"/>
</dbReference>
<evidence type="ECO:0000256" key="1">
    <source>
        <dbReference type="ARBA" id="ARBA00001286"/>
    </source>
</evidence>
<reference evidence="12 13" key="1">
    <citation type="submission" date="2020-08" db="EMBL/GenBank/DDBJ databases">
        <title>Sequencing the genomes of 1000 actinobacteria strains.</title>
        <authorList>
            <person name="Klenk H.-P."/>
        </authorList>
    </citation>
    <scope>NUCLEOTIDE SEQUENCE [LARGE SCALE GENOMIC DNA]</scope>
    <source>
        <strain evidence="12 13">DSM 102122</strain>
    </source>
</reference>
<dbReference type="InterPro" id="IPR036217">
    <property type="entry name" value="MethylDNA_cys_MeTrfase_DNAb"/>
</dbReference>
<dbReference type="EMBL" id="JACHMM010000001">
    <property type="protein sequence ID" value="MBB5787499.1"/>
    <property type="molecule type" value="Genomic_DNA"/>
</dbReference>